<organism evidence="1 2">
    <name type="scientific">Thelephora ganbajun</name>
    <name type="common">Ganba fungus</name>
    <dbReference type="NCBI Taxonomy" id="370292"/>
    <lineage>
        <taxon>Eukaryota</taxon>
        <taxon>Fungi</taxon>
        <taxon>Dikarya</taxon>
        <taxon>Basidiomycota</taxon>
        <taxon>Agaricomycotina</taxon>
        <taxon>Agaricomycetes</taxon>
        <taxon>Thelephorales</taxon>
        <taxon>Thelephoraceae</taxon>
        <taxon>Thelephora</taxon>
    </lineage>
</organism>
<name>A0ACB6ZLC5_THEGA</name>
<keyword evidence="2" id="KW-1185">Reference proteome</keyword>
<accession>A0ACB6ZLC5</accession>
<reference evidence="1" key="1">
    <citation type="submission" date="2019-10" db="EMBL/GenBank/DDBJ databases">
        <authorList>
            <consortium name="DOE Joint Genome Institute"/>
            <person name="Kuo A."/>
            <person name="Miyauchi S."/>
            <person name="Kiss E."/>
            <person name="Drula E."/>
            <person name="Kohler A."/>
            <person name="Sanchez-Garcia M."/>
            <person name="Andreopoulos B."/>
            <person name="Barry K.W."/>
            <person name="Bonito G."/>
            <person name="Buee M."/>
            <person name="Carver A."/>
            <person name="Chen C."/>
            <person name="Cichocki N."/>
            <person name="Clum A."/>
            <person name="Culley D."/>
            <person name="Crous P.W."/>
            <person name="Fauchery L."/>
            <person name="Girlanda M."/>
            <person name="Hayes R."/>
            <person name="Keri Z."/>
            <person name="Labutti K."/>
            <person name="Lipzen A."/>
            <person name="Lombard V."/>
            <person name="Magnuson J."/>
            <person name="Maillard F."/>
            <person name="Morin E."/>
            <person name="Murat C."/>
            <person name="Nolan M."/>
            <person name="Ohm R."/>
            <person name="Pangilinan J."/>
            <person name="Pereira M."/>
            <person name="Perotto S."/>
            <person name="Peter M."/>
            <person name="Riley R."/>
            <person name="Sitrit Y."/>
            <person name="Stielow B."/>
            <person name="Szollosi G."/>
            <person name="Zifcakova L."/>
            <person name="Stursova M."/>
            <person name="Spatafora J.W."/>
            <person name="Tedersoo L."/>
            <person name="Vaario L.-M."/>
            <person name="Yamada A."/>
            <person name="Yan M."/>
            <person name="Wang P."/>
            <person name="Xu J."/>
            <person name="Bruns T."/>
            <person name="Baldrian P."/>
            <person name="Vilgalys R."/>
            <person name="Henrissat B."/>
            <person name="Grigoriev I.V."/>
            <person name="Hibbett D."/>
            <person name="Nagy L.G."/>
            <person name="Martin F.M."/>
        </authorList>
    </citation>
    <scope>NUCLEOTIDE SEQUENCE</scope>
    <source>
        <strain evidence="1">P2</strain>
    </source>
</reference>
<protein>
    <submittedName>
        <fullName evidence="1">Uncharacterized protein</fullName>
    </submittedName>
</protein>
<gene>
    <name evidence="1" type="ORF">BDM02DRAFT_1465687</name>
</gene>
<dbReference type="Proteomes" id="UP000886501">
    <property type="component" value="Unassembled WGS sequence"/>
</dbReference>
<comment type="caution">
    <text evidence="1">The sequence shown here is derived from an EMBL/GenBank/DDBJ whole genome shotgun (WGS) entry which is preliminary data.</text>
</comment>
<evidence type="ECO:0000313" key="1">
    <source>
        <dbReference type="EMBL" id="KAF9650354.1"/>
    </source>
</evidence>
<evidence type="ECO:0000313" key="2">
    <source>
        <dbReference type="Proteomes" id="UP000886501"/>
    </source>
</evidence>
<reference evidence="1" key="2">
    <citation type="journal article" date="2020" name="Nat. Commun.">
        <title>Large-scale genome sequencing of mycorrhizal fungi provides insights into the early evolution of symbiotic traits.</title>
        <authorList>
            <person name="Miyauchi S."/>
            <person name="Kiss E."/>
            <person name="Kuo A."/>
            <person name="Drula E."/>
            <person name="Kohler A."/>
            <person name="Sanchez-Garcia M."/>
            <person name="Morin E."/>
            <person name="Andreopoulos B."/>
            <person name="Barry K.W."/>
            <person name="Bonito G."/>
            <person name="Buee M."/>
            <person name="Carver A."/>
            <person name="Chen C."/>
            <person name="Cichocki N."/>
            <person name="Clum A."/>
            <person name="Culley D."/>
            <person name="Crous P.W."/>
            <person name="Fauchery L."/>
            <person name="Girlanda M."/>
            <person name="Hayes R.D."/>
            <person name="Keri Z."/>
            <person name="LaButti K."/>
            <person name="Lipzen A."/>
            <person name="Lombard V."/>
            <person name="Magnuson J."/>
            <person name="Maillard F."/>
            <person name="Murat C."/>
            <person name="Nolan M."/>
            <person name="Ohm R.A."/>
            <person name="Pangilinan J."/>
            <person name="Pereira M.F."/>
            <person name="Perotto S."/>
            <person name="Peter M."/>
            <person name="Pfister S."/>
            <person name="Riley R."/>
            <person name="Sitrit Y."/>
            <person name="Stielow J.B."/>
            <person name="Szollosi G."/>
            <person name="Zifcakova L."/>
            <person name="Stursova M."/>
            <person name="Spatafora J.W."/>
            <person name="Tedersoo L."/>
            <person name="Vaario L.M."/>
            <person name="Yamada A."/>
            <person name="Yan M."/>
            <person name="Wang P."/>
            <person name="Xu J."/>
            <person name="Bruns T."/>
            <person name="Baldrian P."/>
            <person name="Vilgalys R."/>
            <person name="Dunand C."/>
            <person name="Henrissat B."/>
            <person name="Grigoriev I.V."/>
            <person name="Hibbett D."/>
            <person name="Nagy L.G."/>
            <person name="Martin F.M."/>
        </authorList>
    </citation>
    <scope>NUCLEOTIDE SEQUENCE</scope>
    <source>
        <strain evidence="1">P2</strain>
    </source>
</reference>
<sequence length="248" mass="28344">MRRIQYVDEFSLSYSSCVSPMAAWPRRPHGVLRAWNRRIHHMTECGISNIVTVANPLIKRFHYSQGRLADPALKVYQQDHRARCNYRHLQEESSSIATSSILELRPKDLRPTKVYTKRRETGKRVRVAGTVKTTTTRSKGTVSPTLSLVAAINVIHINRSCGRNPVDKQRACRERPREHRTSYHNFKHAGFNPHPTSPLSRSRRWSEVTRLFSGSSTPNPVMDTYLFVAFSTTNARASREAQKGVICC</sequence>
<dbReference type="EMBL" id="MU117986">
    <property type="protein sequence ID" value="KAF9650354.1"/>
    <property type="molecule type" value="Genomic_DNA"/>
</dbReference>
<proteinExistence type="predicted"/>